<evidence type="ECO:0000313" key="7">
    <source>
        <dbReference type="Proteomes" id="UP000655994"/>
    </source>
</evidence>
<dbReference type="PANTHER" id="PTHR46663">
    <property type="entry name" value="DIGUANYLATE CYCLASE DGCT-RELATED"/>
    <property type="match status" value="1"/>
</dbReference>
<dbReference type="InterPro" id="IPR052163">
    <property type="entry name" value="DGC-Regulatory_Protein"/>
</dbReference>
<organism evidence="5 6">
    <name type="scientific">Idiomarina abyssalis</name>
    <dbReference type="NCBI Taxonomy" id="86102"/>
    <lineage>
        <taxon>Bacteria</taxon>
        <taxon>Pseudomonadati</taxon>
        <taxon>Pseudomonadota</taxon>
        <taxon>Gammaproteobacteria</taxon>
        <taxon>Alteromonadales</taxon>
        <taxon>Idiomarinaceae</taxon>
        <taxon>Idiomarina</taxon>
    </lineage>
</organism>
<evidence type="ECO:0000256" key="2">
    <source>
        <dbReference type="SAM" id="Phobius"/>
    </source>
</evidence>
<dbReference type="AlphaFoldDB" id="A0A8I1KIN8"/>
<sequence length="497" mass="55858">MRQTHRQYWTKIRPLVREESTLNRVLAIVSAFFAAFSVTLSSSYASQPERWLEDYKEIRVGVPDQLAPLVSVENGKAEGLDVDLLKKFTRNLPVEIVWKPCGAWQQCLNAIKNKEIDVLTSVSYSVERNQFMDFTQSYWSMPWAAISPVNQQANEGSIGLNQLSDSKVGVVEGYSIESQLSQLRGIQLIQVDGIREGLNLIRNSGVDYYVDSLPMLVYELQRRPLPGTKLSVIDDTQGEELYLGVREDWKPLVMALNGGIDSVTESEKSQLKQKWYGFELEQGWSNEELLDIAMKVGSVVLLIIVSFAVWNSRLRKEIKLRKAAERQIRHIATHDELTGLPNRNLMQDRLEQTLSQNERTGKPFAVLFLDLDGFKKINDDFGHSYGDELLVQAAHRMSSLLRRSDTVCRHGGDEFVVILPTANNVGSALAVSRKLVVQLAKPYKVKKKSLDISVSIGVSLYPQHGVTSDDLLRSADKAMYRAKAAGKNDVRLAGDDG</sequence>
<feature type="domain" description="GGDEF" evidence="3">
    <location>
        <begin position="362"/>
        <end position="495"/>
    </location>
</feature>
<dbReference type="InterPro" id="IPR001638">
    <property type="entry name" value="Solute-binding_3/MltF_N"/>
</dbReference>
<dbReference type="Proteomes" id="UP000621390">
    <property type="component" value="Unassembled WGS sequence"/>
</dbReference>
<dbReference type="Pfam" id="PF00497">
    <property type="entry name" value="SBP_bac_3"/>
    <property type="match status" value="1"/>
</dbReference>
<keyword evidence="2" id="KW-1133">Transmembrane helix</keyword>
<dbReference type="NCBIfam" id="TIGR00254">
    <property type="entry name" value="GGDEF"/>
    <property type="match status" value="1"/>
</dbReference>
<dbReference type="PROSITE" id="PS50887">
    <property type="entry name" value="GGDEF"/>
    <property type="match status" value="1"/>
</dbReference>
<dbReference type="CDD" id="cd01949">
    <property type="entry name" value="GGDEF"/>
    <property type="match status" value="1"/>
</dbReference>
<dbReference type="SMART" id="SM00062">
    <property type="entry name" value="PBPb"/>
    <property type="match status" value="1"/>
</dbReference>
<keyword evidence="2" id="KW-0472">Membrane</keyword>
<keyword evidence="2" id="KW-0812">Transmembrane</keyword>
<dbReference type="EMBL" id="JAEMOP010000002">
    <property type="protein sequence ID" value="MBJ7315169.1"/>
    <property type="molecule type" value="Genomic_DNA"/>
</dbReference>
<dbReference type="FunFam" id="3.30.70.270:FF:000001">
    <property type="entry name" value="Diguanylate cyclase domain protein"/>
    <property type="match status" value="1"/>
</dbReference>
<evidence type="ECO:0000313" key="6">
    <source>
        <dbReference type="Proteomes" id="UP000621390"/>
    </source>
</evidence>
<name>A0A8I1KIN8_9GAMM</name>
<dbReference type="Proteomes" id="UP000655994">
    <property type="component" value="Unassembled WGS sequence"/>
</dbReference>
<dbReference type="CDD" id="cd01007">
    <property type="entry name" value="PBP2_BvgS_HisK_like"/>
    <property type="match status" value="1"/>
</dbReference>
<dbReference type="PANTHER" id="PTHR46663:SF2">
    <property type="entry name" value="GGDEF DOMAIN-CONTAINING PROTEIN"/>
    <property type="match status" value="1"/>
</dbReference>
<dbReference type="GO" id="GO:0003824">
    <property type="term" value="F:catalytic activity"/>
    <property type="evidence" value="ECO:0007669"/>
    <property type="project" value="UniProtKB-ARBA"/>
</dbReference>
<feature type="transmembrane region" description="Helical" evidence="2">
    <location>
        <begin position="21"/>
        <end position="40"/>
    </location>
</feature>
<comment type="caution">
    <text evidence="5">The sequence shown here is derived from an EMBL/GenBank/DDBJ whole genome shotgun (WGS) entry which is preliminary data.</text>
</comment>
<evidence type="ECO:0000313" key="4">
    <source>
        <dbReference type="EMBL" id="MBJ7265345.1"/>
    </source>
</evidence>
<proteinExistence type="predicted"/>
<dbReference type="Gene3D" id="3.30.70.270">
    <property type="match status" value="1"/>
</dbReference>
<dbReference type="Pfam" id="PF00990">
    <property type="entry name" value="GGDEF"/>
    <property type="match status" value="1"/>
</dbReference>
<evidence type="ECO:0000256" key="1">
    <source>
        <dbReference type="ARBA" id="ARBA00001946"/>
    </source>
</evidence>
<dbReference type="SMART" id="SM00267">
    <property type="entry name" value="GGDEF"/>
    <property type="match status" value="1"/>
</dbReference>
<dbReference type="InterPro" id="IPR029787">
    <property type="entry name" value="Nucleotide_cyclase"/>
</dbReference>
<keyword evidence="7" id="KW-1185">Reference proteome</keyword>
<evidence type="ECO:0000259" key="3">
    <source>
        <dbReference type="PROSITE" id="PS50887"/>
    </source>
</evidence>
<dbReference type="SUPFAM" id="SSF55073">
    <property type="entry name" value="Nucleotide cyclase"/>
    <property type="match status" value="1"/>
</dbReference>
<dbReference type="EMBL" id="JAEMOS010000001">
    <property type="protein sequence ID" value="MBJ7265345.1"/>
    <property type="molecule type" value="Genomic_DNA"/>
</dbReference>
<dbReference type="SUPFAM" id="SSF53850">
    <property type="entry name" value="Periplasmic binding protein-like II"/>
    <property type="match status" value="1"/>
</dbReference>
<accession>A0A8I1KIN8</accession>
<dbReference type="Gene3D" id="3.40.190.10">
    <property type="entry name" value="Periplasmic binding protein-like II"/>
    <property type="match status" value="2"/>
</dbReference>
<dbReference type="InterPro" id="IPR000160">
    <property type="entry name" value="GGDEF_dom"/>
</dbReference>
<comment type="cofactor">
    <cofactor evidence="1">
        <name>Mg(2+)</name>
        <dbReference type="ChEBI" id="CHEBI:18420"/>
    </cofactor>
</comment>
<protein>
    <submittedName>
        <fullName evidence="5">Diguanylate cyclase</fullName>
    </submittedName>
</protein>
<dbReference type="InterPro" id="IPR043128">
    <property type="entry name" value="Rev_trsase/Diguanyl_cyclase"/>
</dbReference>
<reference evidence="5 7" key="1">
    <citation type="submission" date="2020-09" db="EMBL/GenBank/DDBJ databases">
        <title>Draft Genomes of Bacterial Isolates from North Pond Shallow Sediments.</title>
        <authorList>
            <person name="Kiel Reese B."/>
            <person name="Mullis M."/>
            <person name="Weisend R.E."/>
        </authorList>
    </citation>
    <scope>NUCLEOTIDE SEQUENCE</scope>
    <source>
        <strain evidence="5">KJE-2</strain>
        <strain evidence="4 7">KJE-3</strain>
    </source>
</reference>
<evidence type="ECO:0000313" key="5">
    <source>
        <dbReference type="EMBL" id="MBJ7315169.1"/>
    </source>
</evidence>
<gene>
    <name evidence="4" type="ORF">JHC10_00155</name>
    <name evidence="5" type="ORF">JHC11_04070</name>
</gene>